<keyword evidence="5" id="KW-0472">Membrane</keyword>
<dbReference type="PANTHER" id="PTHR23501:SF191">
    <property type="entry name" value="VACUOLAR BASIC AMINO ACID TRANSPORTER 4"/>
    <property type="match status" value="1"/>
</dbReference>
<dbReference type="GO" id="GO:0000329">
    <property type="term" value="C:fungal-type vacuole membrane"/>
    <property type="evidence" value="ECO:0007669"/>
    <property type="project" value="TreeGrafter"/>
</dbReference>
<feature type="region of interest" description="Disordered" evidence="6">
    <location>
        <begin position="115"/>
        <end position="160"/>
    </location>
</feature>
<comment type="caution">
    <text evidence="7">The sequence shown here is derived from an EMBL/GenBank/DDBJ whole genome shotgun (WGS) entry which is preliminary data.</text>
</comment>
<evidence type="ECO:0000313" key="8">
    <source>
        <dbReference type="Proteomes" id="UP000541558"/>
    </source>
</evidence>
<dbReference type="Proteomes" id="UP000541558">
    <property type="component" value="Unassembled WGS sequence"/>
</dbReference>
<feature type="compositionally biased region" description="Basic and acidic residues" evidence="6">
    <location>
        <begin position="115"/>
        <end position="133"/>
    </location>
</feature>
<accession>A0A8H5ETH3</accession>
<reference evidence="7 8" key="1">
    <citation type="journal article" date="2020" name="ISME J.">
        <title>Uncovering the hidden diversity of litter-decomposition mechanisms in mushroom-forming fungi.</title>
        <authorList>
            <person name="Floudas D."/>
            <person name="Bentzer J."/>
            <person name="Ahren D."/>
            <person name="Johansson T."/>
            <person name="Persson P."/>
            <person name="Tunlid A."/>
        </authorList>
    </citation>
    <scope>NUCLEOTIDE SEQUENCE [LARGE SCALE GENOMIC DNA]</scope>
    <source>
        <strain evidence="7 8">CBS 175.51</strain>
    </source>
</reference>
<evidence type="ECO:0000256" key="6">
    <source>
        <dbReference type="SAM" id="MobiDB-lite"/>
    </source>
</evidence>
<sequence length="160" mass="17303">MIIAMLVHLPDNQMPVGIGLGQLFRGVGQVGGVAISSAVFQSKLEAELQKRITGPDSQALITKIRQNARYVATLPPDIQALAQESYKVSLKSVFFFAAVMALVAYIVRLPIPDKHLDSRPRADKGQQPDKNSDSDSQDTQAQSETAKVVEPSNGRSSPTM</sequence>
<dbReference type="GO" id="GO:0005886">
    <property type="term" value="C:plasma membrane"/>
    <property type="evidence" value="ECO:0007669"/>
    <property type="project" value="TreeGrafter"/>
</dbReference>
<evidence type="ECO:0000256" key="2">
    <source>
        <dbReference type="ARBA" id="ARBA00022448"/>
    </source>
</evidence>
<dbReference type="GO" id="GO:0015174">
    <property type="term" value="F:basic amino acid transmembrane transporter activity"/>
    <property type="evidence" value="ECO:0007669"/>
    <property type="project" value="TreeGrafter"/>
</dbReference>
<keyword evidence="2" id="KW-0813">Transport</keyword>
<comment type="subcellular location">
    <subcellularLocation>
        <location evidence="1">Endomembrane system</location>
        <topology evidence="1">Multi-pass membrane protein</topology>
    </subcellularLocation>
</comment>
<dbReference type="PANTHER" id="PTHR23501">
    <property type="entry name" value="MAJOR FACILITATOR SUPERFAMILY"/>
    <property type="match status" value="1"/>
</dbReference>
<dbReference type="AlphaFoldDB" id="A0A8H5ETH3"/>
<organism evidence="7 8">
    <name type="scientific">Ephemerocybe angulata</name>
    <dbReference type="NCBI Taxonomy" id="980116"/>
    <lineage>
        <taxon>Eukaryota</taxon>
        <taxon>Fungi</taxon>
        <taxon>Dikarya</taxon>
        <taxon>Basidiomycota</taxon>
        <taxon>Agaricomycotina</taxon>
        <taxon>Agaricomycetes</taxon>
        <taxon>Agaricomycetidae</taxon>
        <taxon>Agaricales</taxon>
        <taxon>Agaricineae</taxon>
        <taxon>Psathyrellaceae</taxon>
        <taxon>Ephemerocybe</taxon>
    </lineage>
</organism>
<keyword evidence="3" id="KW-0812">Transmembrane</keyword>
<evidence type="ECO:0000256" key="5">
    <source>
        <dbReference type="ARBA" id="ARBA00023136"/>
    </source>
</evidence>
<keyword evidence="8" id="KW-1185">Reference proteome</keyword>
<dbReference type="EMBL" id="JAACJK010000226">
    <property type="protein sequence ID" value="KAF5311428.1"/>
    <property type="molecule type" value="Genomic_DNA"/>
</dbReference>
<protein>
    <submittedName>
        <fullName evidence="7">Uncharacterized protein</fullName>
    </submittedName>
</protein>
<evidence type="ECO:0000313" key="7">
    <source>
        <dbReference type="EMBL" id="KAF5311428.1"/>
    </source>
</evidence>
<evidence type="ECO:0000256" key="3">
    <source>
        <dbReference type="ARBA" id="ARBA00022692"/>
    </source>
</evidence>
<proteinExistence type="predicted"/>
<evidence type="ECO:0000256" key="1">
    <source>
        <dbReference type="ARBA" id="ARBA00004127"/>
    </source>
</evidence>
<keyword evidence="4" id="KW-1133">Transmembrane helix</keyword>
<name>A0A8H5ETH3_9AGAR</name>
<gene>
    <name evidence="7" type="ORF">D9611_011586</name>
</gene>
<evidence type="ECO:0000256" key="4">
    <source>
        <dbReference type="ARBA" id="ARBA00022989"/>
    </source>
</evidence>
<dbReference type="GO" id="GO:0012505">
    <property type="term" value="C:endomembrane system"/>
    <property type="evidence" value="ECO:0007669"/>
    <property type="project" value="UniProtKB-SubCell"/>
</dbReference>
<dbReference type="OrthoDB" id="3437016at2759"/>